<reference evidence="3 4" key="1">
    <citation type="submission" date="2017-03" db="EMBL/GenBank/DDBJ databases">
        <title>Genome Survey of Euroglyphus maynei.</title>
        <authorList>
            <person name="Arlian L.G."/>
            <person name="Morgan M.S."/>
            <person name="Rider S.D."/>
        </authorList>
    </citation>
    <scope>NUCLEOTIDE SEQUENCE [LARGE SCALE GENOMIC DNA]</scope>
    <source>
        <strain evidence="3">Arlian Lab</strain>
        <tissue evidence="3">Whole body</tissue>
    </source>
</reference>
<organism evidence="3 4">
    <name type="scientific">Euroglyphus maynei</name>
    <name type="common">Mayne's house dust mite</name>
    <dbReference type="NCBI Taxonomy" id="6958"/>
    <lineage>
        <taxon>Eukaryota</taxon>
        <taxon>Metazoa</taxon>
        <taxon>Ecdysozoa</taxon>
        <taxon>Arthropoda</taxon>
        <taxon>Chelicerata</taxon>
        <taxon>Arachnida</taxon>
        <taxon>Acari</taxon>
        <taxon>Acariformes</taxon>
        <taxon>Sarcoptiformes</taxon>
        <taxon>Astigmata</taxon>
        <taxon>Psoroptidia</taxon>
        <taxon>Analgoidea</taxon>
        <taxon>Pyroglyphidae</taxon>
        <taxon>Pyroglyphinae</taxon>
        <taxon>Euroglyphus</taxon>
    </lineage>
</organism>
<dbReference type="Pfam" id="PF01757">
    <property type="entry name" value="Acyl_transf_3"/>
    <property type="match status" value="1"/>
</dbReference>
<evidence type="ECO:0000313" key="3">
    <source>
        <dbReference type="EMBL" id="OTF75474.1"/>
    </source>
</evidence>
<sequence>MTILPPMFDGPVWQYRMDWMIESCEKSWWKNFFYIQNLFDSDTMCEPHLWYLAADMQLHWLSLLPLIFLLKNPRRGLLLSKFLIILSIIIQMIWIVKENAPPGTIISSPGDFRVEDKSGKYLKFHDKPWNHAHIFLIGFIFGYHVRHIKSNHFHWTKWKTMMAWMTIMIAYLLCIYDTYPWIFGLPYTPIWSALISPLNGLLWAMILTIIIFICITDPQSFIAKIFSWSLFRPLSRMTFSVFLTHFLVVYIIRDT</sequence>
<keyword evidence="4" id="KW-1185">Reference proteome</keyword>
<feature type="domain" description="Acyltransferase 3" evidence="2">
    <location>
        <begin position="28"/>
        <end position="254"/>
    </location>
</feature>
<dbReference type="InterPro" id="IPR052728">
    <property type="entry name" value="O2_lipid_transport_reg"/>
</dbReference>
<feature type="transmembrane region" description="Helical" evidence="1">
    <location>
        <begin position="49"/>
        <end position="70"/>
    </location>
</feature>
<feature type="transmembrane region" description="Helical" evidence="1">
    <location>
        <begin position="234"/>
        <end position="252"/>
    </location>
</feature>
<comment type="caution">
    <text evidence="3">The sequence shown here is derived from an EMBL/GenBank/DDBJ whole genome shotgun (WGS) entry which is preliminary data.</text>
</comment>
<dbReference type="PANTHER" id="PTHR11161:SF0">
    <property type="entry name" value="O-ACYLTRANSFERASE LIKE PROTEIN"/>
    <property type="match status" value="1"/>
</dbReference>
<feature type="transmembrane region" description="Helical" evidence="1">
    <location>
        <begin position="131"/>
        <end position="149"/>
    </location>
</feature>
<keyword evidence="1" id="KW-0472">Membrane</keyword>
<feature type="transmembrane region" description="Helical" evidence="1">
    <location>
        <begin position="202"/>
        <end position="222"/>
    </location>
</feature>
<feature type="non-terminal residue" evidence="3">
    <location>
        <position position="255"/>
    </location>
</feature>
<feature type="transmembrane region" description="Helical" evidence="1">
    <location>
        <begin position="77"/>
        <end position="96"/>
    </location>
</feature>
<feature type="transmembrane region" description="Helical" evidence="1">
    <location>
        <begin position="161"/>
        <end position="182"/>
    </location>
</feature>
<dbReference type="EMBL" id="MUJZ01041836">
    <property type="protein sequence ID" value="OTF75474.1"/>
    <property type="molecule type" value="Genomic_DNA"/>
</dbReference>
<name>A0A1Y3B5Y3_EURMA</name>
<dbReference type="GO" id="GO:0016747">
    <property type="term" value="F:acyltransferase activity, transferring groups other than amino-acyl groups"/>
    <property type="evidence" value="ECO:0007669"/>
    <property type="project" value="InterPro"/>
</dbReference>
<evidence type="ECO:0000256" key="1">
    <source>
        <dbReference type="SAM" id="Phobius"/>
    </source>
</evidence>
<protein>
    <recommendedName>
        <fullName evidence="2">Acyltransferase 3 domain-containing protein</fullName>
    </recommendedName>
</protein>
<evidence type="ECO:0000259" key="2">
    <source>
        <dbReference type="Pfam" id="PF01757"/>
    </source>
</evidence>
<gene>
    <name evidence="3" type="ORF">BLA29_007203</name>
</gene>
<accession>A0A1Y3B5Y3</accession>
<dbReference type="PANTHER" id="PTHR11161">
    <property type="entry name" value="O-ACYLTRANSFERASE"/>
    <property type="match status" value="1"/>
</dbReference>
<dbReference type="InterPro" id="IPR002656">
    <property type="entry name" value="Acyl_transf_3_dom"/>
</dbReference>
<keyword evidence="1" id="KW-1133">Transmembrane helix</keyword>
<dbReference type="AlphaFoldDB" id="A0A1Y3B5Y3"/>
<evidence type="ECO:0000313" key="4">
    <source>
        <dbReference type="Proteomes" id="UP000194236"/>
    </source>
</evidence>
<dbReference type="Proteomes" id="UP000194236">
    <property type="component" value="Unassembled WGS sequence"/>
</dbReference>
<dbReference type="OrthoDB" id="6487684at2759"/>
<keyword evidence="1" id="KW-0812">Transmembrane</keyword>
<proteinExistence type="predicted"/>